<protein>
    <recommendedName>
        <fullName evidence="3">F-box domain-containing protein</fullName>
    </recommendedName>
</protein>
<dbReference type="AlphaFoldDB" id="A0AA39URM4"/>
<dbReference type="InterPro" id="IPR032675">
    <property type="entry name" value="LRR_dom_sf"/>
</dbReference>
<organism evidence="1 2">
    <name type="scientific">Armillaria luteobubalina</name>
    <dbReference type="NCBI Taxonomy" id="153913"/>
    <lineage>
        <taxon>Eukaryota</taxon>
        <taxon>Fungi</taxon>
        <taxon>Dikarya</taxon>
        <taxon>Basidiomycota</taxon>
        <taxon>Agaricomycotina</taxon>
        <taxon>Agaricomycetes</taxon>
        <taxon>Agaricomycetidae</taxon>
        <taxon>Agaricales</taxon>
        <taxon>Marasmiineae</taxon>
        <taxon>Physalacriaceae</taxon>
        <taxon>Armillaria</taxon>
    </lineage>
</organism>
<accession>A0AA39URM4</accession>
<comment type="caution">
    <text evidence="1">The sequence shown here is derived from an EMBL/GenBank/DDBJ whole genome shotgun (WGS) entry which is preliminary data.</text>
</comment>
<proteinExistence type="predicted"/>
<evidence type="ECO:0008006" key="3">
    <source>
        <dbReference type="Google" id="ProtNLM"/>
    </source>
</evidence>
<evidence type="ECO:0000313" key="2">
    <source>
        <dbReference type="Proteomes" id="UP001175228"/>
    </source>
</evidence>
<dbReference type="InterPro" id="IPR036047">
    <property type="entry name" value="F-box-like_dom_sf"/>
</dbReference>
<keyword evidence="2" id="KW-1185">Reference proteome</keyword>
<dbReference type="Gene3D" id="3.80.10.10">
    <property type="entry name" value="Ribonuclease Inhibitor"/>
    <property type="match status" value="1"/>
</dbReference>
<reference evidence="1" key="1">
    <citation type="submission" date="2023-06" db="EMBL/GenBank/DDBJ databases">
        <authorList>
            <consortium name="Lawrence Berkeley National Laboratory"/>
            <person name="Ahrendt S."/>
            <person name="Sahu N."/>
            <person name="Indic B."/>
            <person name="Wong-Bajracharya J."/>
            <person name="Merenyi Z."/>
            <person name="Ke H.-M."/>
            <person name="Monk M."/>
            <person name="Kocsube S."/>
            <person name="Drula E."/>
            <person name="Lipzen A."/>
            <person name="Balint B."/>
            <person name="Henrissat B."/>
            <person name="Andreopoulos B."/>
            <person name="Martin F.M."/>
            <person name="Harder C.B."/>
            <person name="Rigling D."/>
            <person name="Ford K.L."/>
            <person name="Foster G.D."/>
            <person name="Pangilinan J."/>
            <person name="Papanicolaou A."/>
            <person name="Barry K."/>
            <person name="LaButti K."/>
            <person name="Viragh M."/>
            <person name="Koriabine M."/>
            <person name="Yan M."/>
            <person name="Riley R."/>
            <person name="Champramary S."/>
            <person name="Plett K.L."/>
            <person name="Tsai I.J."/>
            <person name="Slot J."/>
            <person name="Sipos G."/>
            <person name="Plett J."/>
            <person name="Nagy L.G."/>
            <person name="Grigoriev I.V."/>
        </authorList>
    </citation>
    <scope>NUCLEOTIDE SEQUENCE</scope>
    <source>
        <strain evidence="1">HWK02</strain>
    </source>
</reference>
<dbReference type="SUPFAM" id="SSF81383">
    <property type="entry name" value="F-box domain"/>
    <property type="match status" value="1"/>
</dbReference>
<sequence length="565" mass="63706">MENGFIQQTFPQCGFCSSPGPGLPSISVPAGRVNQLLASNEPPSDYELDDFKKILSSGSEHLHSLSQRLSQVRDLLNQLTAHSIAVENQLLISKTLTNPVRKVPCEVLEQIFSWGMVDPMNATIDSPDNSLDARDFLWTVSQVCSTWRVLTLSRPRWWASIRLDLQAPVPEERGLGPLQRFLHRTTPQALRNQYVELVGPSLRPFIEYRFALHLERSGEHTLSIYMGSKRDISAHPLLPLILSSSPRWGKLRVSFYKPESFCALEAVSDSLDSLHELRVAVFDDHKFPSSWNTTTFRNAPKLQTVTLNDRPDFFQLPWSQILNADICGKVMQILPEFENATALTLRPTKRRLSATATFSSSHLTRLSLWESHHAVPEGTIEFCFSLMSLPKLLSLELHYHGRCAKLPYFSLRTLPSLTSLLISAPSKCLDWSNTCEILHFLPNLESLSVEATINSDALFHTLISDQPSLRRLDLTGSDMSFDHKKLLNMLDGRRSERQAVLTELILPVPLMIVDTEVWRWSSIWTSAVTGGLNVVCRSHRSTIYIIQDEIPDVSNAPSTSRLQSS</sequence>
<evidence type="ECO:0000313" key="1">
    <source>
        <dbReference type="EMBL" id="KAK0499948.1"/>
    </source>
</evidence>
<gene>
    <name evidence="1" type="ORF">EDD18DRAFT_1147805</name>
</gene>
<dbReference type="Proteomes" id="UP001175228">
    <property type="component" value="Unassembled WGS sequence"/>
</dbReference>
<dbReference type="EMBL" id="JAUEPU010000008">
    <property type="protein sequence ID" value="KAK0499948.1"/>
    <property type="molecule type" value="Genomic_DNA"/>
</dbReference>
<name>A0AA39URM4_9AGAR</name>
<dbReference type="SUPFAM" id="SSF52047">
    <property type="entry name" value="RNI-like"/>
    <property type="match status" value="1"/>
</dbReference>